<protein>
    <submittedName>
        <fullName evidence="3">Uncharacterized protein</fullName>
    </submittedName>
</protein>
<sequence length="97" mass="10426">MRQTADDRASGKFRCTWTGSLEPGLCLSALLPNPLREWSGIILDASEAFGTPGDPYGSNGTYVPKAPKAVSAPECRTLQKRPKLSHSTPEGDLGEEH</sequence>
<feature type="region of interest" description="Disordered" evidence="1">
    <location>
        <begin position="67"/>
        <end position="97"/>
    </location>
</feature>
<organism evidence="2 3">
    <name type="scientific">Heterorhabditis bacteriophora</name>
    <name type="common">Entomopathogenic nematode worm</name>
    <dbReference type="NCBI Taxonomy" id="37862"/>
    <lineage>
        <taxon>Eukaryota</taxon>
        <taxon>Metazoa</taxon>
        <taxon>Ecdysozoa</taxon>
        <taxon>Nematoda</taxon>
        <taxon>Chromadorea</taxon>
        <taxon>Rhabditida</taxon>
        <taxon>Rhabditina</taxon>
        <taxon>Rhabditomorpha</taxon>
        <taxon>Strongyloidea</taxon>
        <taxon>Heterorhabditidae</taxon>
        <taxon>Heterorhabditis</taxon>
    </lineage>
</organism>
<reference evidence="3" key="1">
    <citation type="submission" date="2016-11" db="UniProtKB">
        <authorList>
            <consortium name="WormBaseParasite"/>
        </authorList>
    </citation>
    <scope>IDENTIFICATION</scope>
</reference>
<evidence type="ECO:0000256" key="1">
    <source>
        <dbReference type="SAM" id="MobiDB-lite"/>
    </source>
</evidence>
<dbReference type="AlphaFoldDB" id="A0A1I7X887"/>
<evidence type="ECO:0000313" key="3">
    <source>
        <dbReference type="WBParaSite" id="Hba_13635"/>
    </source>
</evidence>
<proteinExistence type="predicted"/>
<dbReference type="WBParaSite" id="Hba_13635">
    <property type="protein sequence ID" value="Hba_13635"/>
    <property type="gene ID" value="Hba_13635"/>
</dbReference>
<dbReference type="Proteomes" id="UP000095283">
    <property type="component" value="Unplaced"/>
</dbReference>
<evidence type="ECO:0000313" key="2">
    <source>
        <dbReference type="Proteomes" id="UP000095283"/>
    </source>
</evidence>
<keyword evidence="2" id="KW-1185">Reference proteome</keyword>
<name>A0A1I7X887_HETBA</name>
<accession>A0A1I7X887</accession>